<dbReference type="Pfam" id="PF07009">
    <property type="entry name" value="NusG_II"/>
    <property type="match status" value="1"/>
</dbReference>
<dbReference type="RefSeq" id="WP_213237232.1">
    <property type="nucleotide sequence ID" value="NZ_JAHBCL010000019.1"/>
</dbReference>
<organism evidence="1 2">
    <name type="scientific">Fusibacter paucivorans</name>
    <dbReference type="NCBI Taxonomy" id="76009"/>
    <lineage>
        <taxon>Bacteria</taxon>
        <taxon>Bacillati</taxon>
        <taxon>Bacillota</taxon>
        <taxon>Clostridia</taxon>
        <taxon>Eubacteriales</taxon>
        <taxon>Eubacteriales Family XII. Incertae Sedis</taxon>
        <taxon>Fusibacter</taxon>
    </lineage>
</organism>
<reference evidence="1 2" key="1">
    <citation type="submission" date="2021-05" db="EMBL/GenBank/DDBJ databases">
        <title>Fusibacter ferrireducens sp. nov., an anaerobic, sulfur- and Fe-reducing bacterium isolated from the mangrove sediment.</title>
        <authorList>
            <person name="Qiu D."/>
        </authorList>
    </citation>
    <scope>NUCLEOTIDE SEQUENCE [LARGE SCALE GENOMIC DNA]</scope>
    <source>
        <strain evidence="1 2">DSM 12116</strain>
    </source>
</reference>
<dbReference type="Gene3D" id="2.60.320.10">
    <property type="entry name" value="N-utilization substance G protein NusG, insert domain"/>
    <property type="match status" value="1"/>
</dbReference>
<dbReference type="InterPro" id="IPR038690">
    <property type="entry name" value="NusG_2_sf"/>
</dbReference>
<comment type="caution">
    <text evidence="1">The sequence shown here is derived from an EMBL/GenBank/DDBJ whole genome shotgun (WGS) entry which is preliminary data.</text>
</comment>
<proteinExistence type="predicted"/>
<evidence type="ECO:0000313" key="1">
    <source>
        <dbReference type="EMBL" id="MBS7527371.1"/>
    </source>
</evidence>
<name>A0ABS5PS26_9FIRM</name>
<protein>
    <submittedName>
        <fullName evidence="1">NusG domain II-containing protein</fullName>
    </submittedName>
</protein>
<dbReference type="Proteomes" id="UP000746471">
    <property type="component" value="Unassembled WGS sequence"/>
</dbReference>
<keyword evidence="2" id="KW-1185">Reference proteome</keyword>
<dbReference type="EMBL" id="JAHBCL010000019">
    <property type="protein sequence ID" value="MBS7527371.1"/>
    <property type="molecule type" value="Genomic_DNA"/>
</dbReference>
<sequence length="126" mass="13821">MKKVDIIIIAGILVASLLAFVAISQFQARASSDLEVVIKHQGTVIKTIPFNRDTDEVFQYEADDERNVVTVKNGLVSMTEANCRDQICVKTGEISKVGEIIVCLPHKFTVEIVSKTQAAELDSIAE</sequence>
<accession>A0ABS5PS26</accession>
<gene>
    <name evidence="1" type="ORF">KHM83_11830</name>
</gene>
<dbReference type="CDD" id="cd09911">
    <property type="entry name" value="Lin0431_like"/>
    <property type="match status" value="1"/>
</dbReference>
<evidence type="ECO:0000313" key="2">
    <source>
        <dbReference type="Proteomes" id="UP000746471"/>
    </source>
</evidence>